<name>A0A8J6EFC5_ELECQ</name>
<feature type="non-terminal residue" evidence="4">
    <location>
        <position position="1"/>
    </location>
</feature>
<sequence length="704" mass="82939">MNSQEEVWETLDAEFDHYLVDMKPHVLKLTRRLDRQRCALWIKKLCDPSGAGTGVTGRKNRNLYVKLLFHMLKRGVLEGPFTHKPEDGTLKSLPTYMSIYFDEPNAPQFHSADSRGLPDWVQEELETKADESYKFLQKEELASDTSPDRPQYSYSRSLAMRSLKQAHRFDEDPLHTADRGRLTASHDDSDLNAVLNSWNLGIENPRYLRDKSLPLSPVSTDSRLGGNADYRDERALSRLHKKEMDIKIKGLEANFHEEKLKMQQKHDADVQKILERKNNEIEEIKSLYRTKQNEAEEAIGKLEKKVQTLLRESQLIQETKDAQIQELKKLCDESTETLKNQWEKKLHNIVVDMEQEKIELQKGHTENIQELLDDTNSRLLKMEADYVSQTKATAQTVKELEARVQQLTLEAENSSLQLQKLLQEKVEVETSYHAAHSELQQLGLRLTALQKDRDHLIQDYDKQLQQLHNKYESDMNYMTQQNALSAAKASSLIEELEQSLSRTRQQGQEREHQLQQSMREQESKFQKEKLQAEQQWERTVRDVQKKLEEERDSGAKKTNRLMDLLKEREEQLSRLTEMQRLQAEAAEEFKCQVELNTEKMYGEMKEQMEKVEADLNRSKSLREKQVQEFSRQLQEVKERYEQQMVELKLEHEQEKTHLYKQHSSERDSLIKDHEQEIDRLEKKLQNAMSEHEKKMQAWRDRDAQ</sequence>
<feature type="coiled-coil region" evidence="1">
    <location>
        <begin position="274"/>
        <end position="319"/>
    </location>
</feature>
<keyword evidence="1" id="KW-0175">Coiled coil</keyword>
<dbReference type="Proteomes" id="UP000770717">
    <property type="component" value="Unassembled WGS sequence"/>
</dbReference>
<dbReference type="AlphaFoldDB" id="A0A8J6EFC5"/>
<dbReference type="EMBL" id="WNTK01001039">
    <property type="protein sequence ID" value="KAG9468132.1"/>
    <property type="molecule type" value="Genomic_DNA"/>
</dbReference>
<proteinExistence type="predicted"/>
<evidence type="ECO:0000313" key="5">
    <source>
        <dbReference type="Proteomes" id="UP000770717"/>
    </source>
</evidence>
<dbReference type="InterPro" id="IPR027831">
    <property type="entry name" value="DUF4485"/>
</dbReference>
<dbReference type="PANTHER" id="PTHR18871">
    <property type="entry name" value="CENTROSOMAL PROTEIN OF 112 KDA"/>
    <property type="match status" value="1"/>
</dbReference>
<evidence type="ECO:0000259" key="3">
    <source>
        <dbReference type="Pfam" id="PF14846"/>
    </source>
</evidence>
<dbReference type="Pfam" id="PF14846">
    <property type="entry name" value="DUF4485"/>
    <property type="match status" value="1"/>
</dbReference>
<feature type="region of interest" description="Disordered" evidence="2">
    <location>
        <begin position="495"/>
        <end position="530"/>
    </location>
</feature>
<gene>
    <name evidence="4" type="ORF">GDO78_013709</name>
</gene>
<comment type="caution">
    <text evidence="4">The sequence shown here is derived from an EMBL/GenBank/DDBJ whole genome shotgun (WGS) entry which is preliminary data.</text>
</comment>
<evidence type="ECO:0000313" key="4">
    <source>
        <dbReference type="EMBL" id="KAG9468132.1"/>
    </source>
</evidence>
<keyword evidence="5" id="KW-1185">Reference proteome</keyword>
<feature type="region of interest" description="Disordered" evidence="2">
    <location>
        <begin position="654"/>
        <end position="675"/>
    </location>
</feature>
<accession>A0A8J6EFC5</accession>
<evidence type="ECO:0000256" key="1">
    <source>
        <dbReference type="SAM" id="Coils"/>
    </source>
</evidence>
<reference evidence="4" key="1">
    <citation type="thesis" date="2020" institute="ProQuest LLC" country="789 East Eisenhower Parkway, Ann Arbor, MI, USA">
        <title>Comparative Genomics and Chromosome Evolution.</title>
        <authorList>
            <person name="Mudd A.B."/>
        </authorList>
    </citation>
    <scope>NUCLEOTIDE SEQUENCE</scope>
    <source>
        <strain evidence="4">HN-11 Male</strain>
        <tissue evidence="4">Kidney and liver</tissue>
    </source>
</reference>
<feature type="region of interest" description="Disordered" evidence="2">
    <location>
        <begin position="685"/>
        <end position="704"/>
    </location>
</feature>
<feature type="domain" description="DUF4485" evidence="3">
    <location>
        <begin position="11"/>
        <end position="96"/>
    </location>
</feature>
<dbReference type="OrthoDB" id="78101at2759"/>
<feature type="compositionally biased region" description="Low complexity" evidence="2">
    <location>
        <begin position="495"/>
        <end position="506"/>
    </location>
</feature>
<dbReference type="PANTHER" id="PTHR18871:SF2">
    <property type="entry name" value="CENTROSOMAL PROTEIN OF 112 KDA"/>
    <property type="match status" value="1"/>
</dbReference>
<feature type="compositionally biased region" description="Basic and acidic residues" evidence="2">
    <location>
        <begin position="507"/>
        <end position="530"/>
    </location>
</feature>
<dbReference type="InterPro" id="IPR055310">
    <property type="entry name" value="CEP112"/>
</dbReference>
<protein>
    <recommendedName>
        <fullName evidence="3">DUF4485 domain-containing protein</fullName>
    </recommendedName>
</protein>
<evidence type="ECO:0000256" key="2">
    <source>
        <dbReference type="SAM" id="MobiDB-lite"/>
    </source>
</evidence>
<organism evidence="4 5">
    <name type="scientific">Eleutherodactylus coqui</name>
    <name type="common">Puerto Rican coqui</name>
    <dbReference type="NCBI Taxonomy" id="57060"/>
    <lineage>
        <taxon>Eukaryota</taxon>
        <taxon>Metazoa</taxon>
        <taxon>Chordata</taxon>
        <taxon>Craniata</taxon>
        <taxon>Vertebrata</taxon>
        <taxon>Euteleostomi</taxon>
        <taxon>Amphibia</taxon>
        <taxon>Batrachia</taxon>
        <taxon>Anura</taxon>
        <taxon>Neobatrachia</taxon>
        <taxon>Hyloidea</taxon>
        <taxon>Eleutherodactylidae</taxon>
        <taxon>Eleutherodactylinae</taxon>
        <taxon>Eleutherodactylus</taxon>
        <taxon>Eleutherodactylus</taxon>
    </lineage>
</organism>